<accession>A0A090LK14</accession>
<dbReference type="WormBase" id="SRAE_2000476900">
    <property type="protein sequence ID" value="SRP04419"/>
    <property type="gene ID" value="WBGene00265011"/>
</dbReference>
<dbReference type="PANTHER" id="PTHR23017">
    <property type="entry name" value="SERPENTINE RECEPTOR, CLASS X"/>
    <property type="match status" value="1"/>
</dbReference>
<evidence type="ECO:0000313" key="10">
    <source>
        <dbReference type="WBParaSite" id="SRAE_2000476900.1"/>
    </source>
</evidence>
<dbReference type="Pfam" id="PF10328">
    <property type="entry name" value="7TM_GPCR_Srx"/>
    <property type="match status" value="1"/>
</dbReference>
<dbReference type="CDD" id="cd00637">
    <property type="entry name" value="7tm_classA_rhodopsin-like"/>
    <property type="match status" value="1"/>
</dbReference>
<keyword evidence="3 5" id="KW-1133">Transmembrane helix</keyword>
<protein>
    <submittedName>
        <fullName evidence="8">GPCR, rhodopsin-like, 7TM domain and 7TM GPCR, serpentine receptor class x (Srx) family-containing protein</fullName>
    </submittedName>
</protein>
<dbReference type="SUPFAM" id="SSF81321">
    <property type="entry name" value="Family A G protein-coupled receptor-like"/>
    <property type="match status" value="1"/>
</dbReference>
<feature type="transmembrane region" description="Helical" evidence="5">
    <location>
        <begin position="165"/>
        <end position="187"/>
    </location>
</feature>
<proteinExistence type="predicted"/>
<dbReference type="OMA" id="NSEFCGY"/>
<name>A0A090LK14_STRRB</name>
<dbReference type="Proteomes" id="UP000035682">
    <property type="component" value="Unplaced"/>
</dbReference>
<evidence type="ECO:0000256" key="1">
    <source>
        <dbReference type="ARBA" id="ARBA00004370"/>
    </source>
</evidence>
<reference evidence="10" key="2">
    <citation type="submission" date="2020-12" db="UniProtKB">
        <authorList>
            <consortium name="WormBaseParasite"/>
        </authorList>
    </citation>
    <scope>IDENTIFICATION</scope>
</reference>
<evidence type="ECO:0000313" key="8">
    <source>
        <dbReference type="EMBL" id="CEF70132.1"/>
    </source>
</evidence>
<organism evidence="8">
    <name type="scientific">Strongyloides ratti</name>
    <name type="common">Parasitic roundworm</name>
    <dbReference type="NCBI Taxonomy" id="34506"/>
    <lineage>
        <taxon>Eukaryota</taxon>
        <taxon>Metazoa</taxon>
        <taxon>Ecdysozoa</taxon>
        <taxon>Nematoda</taxon>
        <taxon>Chromadorea</taxon>
        <taxon>Rhabditida</taxon>
        <taxon>Tylenchina</taxon>
        <taxon>Panagrolaimomorpha</taxon>
        <taxon>Strongyloidoidea</taxon>
        <taxon>Strongyloididae</taxon>
        <taxon>Strongyloides</taxon>
    </lineage>
</organism>
<evidence type="ECO:0000256" key="4">
    <source>
        <dbReference type="ARBA" id="ARBA00023136"/>
    </source>
</evidence>
<feature type="signal peptide" evidence="6">
    <location>
        <begin position="1"/>
        <end position="17"/>
    </location>
</feature>
<dbReference type="CTD" id="36382504"/>
<dbReference type="EMBL" id="LN609529">
    <property type="protein sequence ID" value="CEF70132.1"/>
    <property type="molecule type" value="Genomic_DNA"/>
</dbReference>
<dbReference type="Gene3D" id="1.20.1070.10">
    <property type="entry name" value="Rhodopsin 7-helix transmembrane proteins"/>
    <property type="match status" value="1"/>
</dbReference>
<feature type="transmembrane region" description="Helical" evidence="5">
    <location>
        <begin position="116"/>
        <end position="135"/>
    </location>
</feature>
<dbReference type="RefSeq" id="XP_024509331.1">
    <property type="nucleotide sequence ID" value="XM_024643687.1"/>
</dbReference>
<comment type="subcellular location">
    <subcellularLocation>
        <location evidence="1">Membrane</location>
    </subcellularLocation>
</comment>
<dbReference type="InterPro" id="IPR017452">
    <property type="entry name" value="GPCR_Rhodpsn_7TM"/>
</dbReference>
<reference evidence="8 9" key="1">
    <citation type="submission" date="2014-09" db="EMBL/GenBank/DDBJ databases">
        <authorList>
            <person name="Martin A.A."/>
        </authorList>
    </citation>
    <scope>NUCLEOTIDE SEQUENCE</scope>
    <source>
        <strain evidence="9">ED321</strain>
        <strain evidence="8">ED321 Heterogonic</strain>
    </source>
</reference>
<dbReference type="PROSITE" id="PS50262">
    <property type="entry name" value="G_PROTEIN_RECEP_F1_2"/>
    <property type="match status" value="1"/>
</dbReference>
<evidence type="ECO:0000256" key="3">
    <source>
        <dbReference type="ARBA" id="ARBA00022989"/>
    </source>
</evidence>
<feature type="transmembrane region" description="Helical" evidence="5">
    <location>
        <begin position="217"/>
        <end position="238"/>
    </location>
</feature>
<keyword evidence="8" id="KW-0675">Receptor</keyword>
<dbReference type="GO" id="GO:0016020">
    <property type="term" value="C:membrane"/>
    <property type="evidence" value="ECO:0007669"/>
    <property type="project" value="UniProtKB-SubCell"/>
</dbReference>
<gene>
    <name evidence="8 10 11" type="ORF">SRAE_2000476900</name>
</gene>
<feature type="chain" id="PRO_5015030826" evidence="6">
    <location>
        <begin position="18"/>
        <end position="304"/>
    </location>
</feature>
<keyword evidence="9" id="KW-1185">Reference proteome</keyword>
<dbReference type="GeneID" id="36382504"/>
<keyword evidence="4 5" id="KW-0472">Membrane</keyword>
<evidence type="ECO:0000256" key="5">
    <source>
        <dbReference type="SAM" id="Phobius"/>
    </source>
</evidence>
<sequence>MKLELFLLFTSIYIINGEIYFNENLSLSDYYNKIPRENVINPDANLYFRMPTSVISSPIPFNGFSNFYQSGRELKIEPYKNFPGGTLSRLILSFNRYIAIHIPFKYKEMFSNKHTSILLIINWIIGLAMIAPLSFGDSCSFVYVDRIWNYETTKFCSIVAYIQDFLYGVIIGSGIIFIDIITAIMLLKRKFKKSESISIWRTQKSQKSSKIKTDIDIFLRTVISNIILILMLISFHFFSHLVLDNINLLFVTTSLFWMSHHFMDGVIVGLLNNDVKKHILSKLKKKPIKSNTVETTRINRMSKH</sequence>
<dbReference type="AlphaFoldDB" id="A0A090LK14"/>
<dbReference type="OrthoDB" id="5825164at2759"/>
<keyword evidence="6" id="KW-0732">Signal</keyword>
<dbReference type="WBParaSite" id="SRAE_2000476900.1">
    <property type="protein sequence ID" value="SRAE_2000476900.1"/>
    <property type="gene ID" value="WBGene00265011"/>
</dbReference>
<evidence type="ECO:0000256" key="6">
    <source>
        <dbReference type="SAM" id="SignalP"/>
    </source>
</evidence>
<evidence type="ECO:0000313" key="11">
    <source>
        <dbReference type="WormBase" id="SRAE_2000476900"/>
    </source>
</evidence>
<evidence type="ECO:0000313" key="9">
    <source>
        <dbReference type="Proteomes" id="UP000035682"/>
    </source>
</evidence>
<keyword evidence="2 5" id="KW-0812">Transmembrane</keyword>
<feature type="transmembrane region" description="Helical" evidence="5">
    <location>
        <begin position="250"/>
        <end position="271"/>
    </location>
</feature>
<dbReference type="InterPro" id="IPR019430">
    <property type="entry name" value="7TM_GPCR_serpentine_rcpt_Srx"/>
</dbReference>
<feature type="domain" description="G-protein coupled receptors family 1 profile" evidence="7">
    <location>
        <begin position="90"/>
        <end position="268"/>
    </location>
</feature>
<evidence type="ECO:0000256" key="2">
    <source>
        <dbReference type="ARBA" id="ARBA00022692"/>
    </source>
</evidence>
<evidence type="ECO:0000259" key="7">
    <source>
        <dbReference type="PROSITE" id="PS50262"/>
    </source>
</evidence>